<feature type="signal peptide" evidence="2">
    <location>
        <begin position="1"/>
        <end position="30"/>
    </location>
</feature>
<feature type="transmembrane region" description="Helical" evidence="1">
    <location>
        <begin position="478"/>
        <end position="497"/>
    </location>
</feature>
<evidence type="ECO:0000313" key="4">
    <source>
        <dbReference type="EMBL" id="MFC6645420.1"/>
    </source>
</evidence>
<evidence type="ECO:0000256" key="2">
    <source>
        <dbReference type="SAM" id="SignalP"/>
    </source>
</evidence>
<dbReference type="PROSITE" id="PS51841">
    <property type="entry name" value="LTD"/>
    <property type="match status" value="1"/>
</dbReference>
<keyword evidence="5" id="KW-1185">Reference proteome</keyword>
<feature type="transmembrane region" description="Helical" evidence="1">
    <location>
        <begin position="453"/>
        <end position="471"/>
    </location>
</feature>
<keyword evidence="1" id="KW-1133">Transmembrane helix</keyword>
<accession>A0ABW1Z950</accession>
<evidence type="ECO:0000313" key="5">
    <source>
        <dbReference type="Proteomes" id="UP001596391"/>
    </source>
</evidence>
<proteinExistence type="predicted"/>
<dbReference type="Proteomes" id="UP001596391">
    <property type="component" value="Unassembled WGS sequence"/>
</dbReference>
<keyword evidence="2" id="KW-0732">Signal</keyword>
<dbReference type="NCBIfam" id="NF041940">
    <property type="entry name" value="choice_anch_X"/>
    <property type="match status" value="1"/>
</dbReference>
<dbReference type="EMBL" id="JBHSWI010000001">
    <property type="protein sequence ID" value="MFC6645420.1"/>
    <property type="molecule type" value="Genomic_DNA"/>
</dbReference>
<organism evidence="4 5">
    <name type="scientific">Granulicella cerasi</name>
    <dbReference type="NCBI Taxonomy" id="741063"/>
    <lineage>
        <taxon>Bacteria</taxon>
        <taxon>Pseudomonadati</taxon>
        <taxon>Acidobacteriota</taxon>
        <taxon>Terriglobia</taxon>
        <taxon>Terriglobales</taxon>
        <taxon>Acidobacteriaceae</taxon>
        <taxon>Granulicella</taxon>
    </lineage>
</organism>
<sequence length="539" mass="55116">MTTPTMKRTNFAKTIFALCIMLLCATNAFASAGNNNLKIIEVAGAGGLSGASYRQDTIVLFNPTQAAITCAKCAIQTHSGTSNTGAWTVYQLPSNISIPAGGYYMIAASSPTLSTYGSLPAIAYDYQLQTIELGTPASTQNILSSTTGTVALTNTQTALTSVTTAPCGSGSQLVDVVGYGSDIATNAATSATTNICYAGSNPAFYDGSSAYGRQLGVTRKNRCIDTFDNANDFVNTGVTYYNSASTPTPCPTGTQLSAVMTATPTNPGVLDTVLLTAAVTKATSPASGTLTVYANFDSVYYGASALQMYDDGTHGDTTAGDGIYSLSTTIPSTTTAGFTYPLNITINDSTGAQYMTSTRLTISTGSFTMTTPTTTGTVSAGGVLTFPITVTAVHGYGGTLALTCTGSPNANSLGVPTSTQCVSTPSELTVANNGTGTFSLAIATGTTKSASLVSYWPLAMLSVLLCTLMAWKLRSRKSLPALMLVAVASFLALTTTACGTNAGIGNTSAAAGTYTYTLTAADETTPTVNNSLTFTITVQ</sequence>
<dbReference type="RefSeq" id="WP_263371791.1">
    <property type="nucleotide sequence ID" value="NZ_JAGSYD010000003.1"/>
</dbReference>
<dbReference type="InterPro" id="IPR036415">
    <property type="entry name" value="Lamin_tail_dom_sf"/>
</dbReference>
<protein>
    <submittedName>
        <fullName evidence="4">DUF3836 domain-containing protein</fullName>
    </submittedName>
</protein>
<name>A0ABW1Z950_9BACT</name>
<gene>
    <name evidence="4" type="ORF">ACFQBQ_07445</name>
</gene>
<feature type="domain" description="LTD" evidence="3">
    <location>
        <begin position="25"/>
        <end position="181"/>
    </location>
</feature>
<dbReference type="SUPFAM" id="SSF74853">
    <property type="entry name" value="Lamin A/C globular tail domain"/>
    <property type="match status" value="1"/>
</dbReference>
<keyword evidence="1" id="KW-0812">Transmembrane</keyword>
<dbReference type="InterPro" id="IPR001322">
    <property type="entry name" value="Lamin_tail_dom"/>
</dbReference>
<evidence type="ECO:0000259" key="3">
    <source>
        <dbReference type="PROSITE" id="PS51841"/>
    </source>
</evidence>
<comment type="caution">
    <text evidence="4">The sequence shown here is derived from an EMBL/GenBank/DDBJ whole genome shotgun (WGS) entry which is preliminary data.</text>
</comment>
<keyword evidence="1" id="KW-0472">Membrane</keyword>
<feature type="chain" id="PRO_5046990195" evidence="2">
    <location>
        <begin position="31"/>
        <end position="539"/>
    </location>
</feature>
<reference evidence="5" key="1">
    <citation type="journal article" date="2019" name="Int. J. Syst. Evol. Microbiol.">
        <title>The Global Catalogue of Microorganisms (GCM) 10K type strain sequencing project: providing services to taxonomists for standard genome sequencing and annotation.</title>
        <authorList>
            <consortium name="The Broad Institute Genomics Platform"/>
            <consortium name="The Broad Institute Genome Sequencing Center for Infectious Disease"/>
            <person name="Wu L."/>
            <person name="Ma J."/>
        </authorList>
    </citation>
    <scope>NUCLEOTIDE SEQUENCE [LARGE SCALE GENOMIC DNA]</scope>
    <source>
        <strain evidence="5">CGMCC 1.16026</strain>
    </source>
</reference>
<evidence type="ECO:0000256" key="1">
    <source>
        <dbReference type="SAM" id="Phobius"/>
    </source>
</evidence>